<gene>
    <name evidence="2" type="ORF">GUJ93_ZPchr0004g38422</name>
</gene>
<organism evidence="2 3">
    <name type="scientific">Zizania palustris</name>
    <name type="common">Northern wild rice</name>
    <dbReference type="NCBI Taxonomy" id="103762"/>
    <lineage>
        <taxon>Eukaryota</taxon>
        <taxon>Viridiplantae</taxon>
        <taxon>Streptophyta</taxon>
        <taxon>Embryophyta</taxon>
        <taxon>Tracheophyta</taxon>
        <taxon>Spermatophyta</taxon>
        <taxon>Magnoliopsida</taxon>
        <taxon>Liliopsida</taxon>
        <taxon>Poales</taxon>
        <taxon>Poaceae</taxon>
        <taxon>BOP clade</taxon>
        <taxon>Oryzoideae</taxon>
        <taxon>Oryzeae</taxon>
        <taxon>Zizaniinae</taxon>
        <taxon>Zizania</taxon>
    </lineage>
</organism>
<dbReference type="AlphaFoldDB" id="A0A8J5SXA0"/>
<feature type="compositionally biased region" description="Basic and acidic residues" evidence="1">
    <location>
        <begin position="46"/>
        <end position="55"/>
    </location>
</feature>
<dbReference type="Proteomes" id="UP000729402">
    <property type="component" value="Unassembled WGS sequence"/>
</dbReference>
<evidence type="ECO:0000313" key="3">
    <source>
        <dbReference type="Proteomes" id="UP000729402"/>
    </source>
</evidence>
<comment type="caution">
    <text evidence="2">The sequence shown here is derived from an EMBL/GenBank/DDBJ whole genome shotgun (WGS) entry which is preliminary data.</text>
</comment>
<dbReference type="EMBL" id="JAAALK010000285">
    <property type="protein sequence ID" value="KAG8063909.1"/>
    <property type="molecule type" value="Genomic_DNA"/>
</dbReference>
<sequence length="72" mass="8052">MRGDTRLKAAMQSNLGVGASREKDRWRLRIGVEGGDKGGEWLRQHVTDDDNKKDQGLTFGGKLEQKNHMSAL</sequence>
<accession>A0A8J5SXA0</accession>
<proteinExistence type="predicted"/>
<name>A0A8J5SXA0_ZIZPA</name>
<evidence type="ECO:0000313" key="2">
    <source>
        <dbReference type="EMBL" id="KAG8063909.1"/>
    </source>
</evidence>
<feature type="region of interest" description="Disordered" evidence="1">
    <location>
        <begin position="1"/>
        <end position="20"/>
    </location>
</feature>
<feature type="region of interest" description="Disordered" evidence="1">
    <location>
        <begin position="46"/>
        <end position="72"/>
    </location>
</feature>
<keyword evidence="3" id="KW-1185">Reference proteome</keyword>
<feature type="compositionally biased region" description="Basic and acidic residues" evidence="1">
    <location>
        <begin position="63"/>
        <end position="72"/>
    </location>
</feature>
<protein>
    <submittedName>
        <fullName evidence="2">Uncharacterized protein</fullName>
    </submittedName>
</protein>
<evidence type="ECO:0000256" key="1">
    <source>
        <dbReference type="SAM" id="MobiDB-lite"/>
    </source>
</evidence>
<reference evidence="2" key="2">
    <citation type="submission" date="2021-02" db="EMBL/GenBank/DDBJ databases">
        <authorList>
            <person name="Kimball J.A."/>
            <person name="Haas M.W."/>
            <person name="Macchietto M."/>
            <person name="Kono T."/>
            <person name="Duquette J."/>
            <person name="Shao M."/>
        </authorList>
    </citation>
    <scope>NUCLEOTIDE SEQUENCE</scope>
    <source>
        <tissue evidence="2">Fresh leaf tissue</tissue>
    </source>
</reference>
<reference evidence="2" key="1">
    <citation type="journal article" date="2021" name="bioRxiv">
        <title>Whole Genome Assembly and Annotation of Northern Wild Rice, Zizania palustris L., Supports a Whole Genome Duplication in the Zizania Genus.</title>
        <authorList>
            <person name="Haas M."/>
            <person name="Kono T."/>
            <person name="Macchietto M."/>
            <person name="Millas R."/>
            <person name="McGilp L."/>
            <person name="Shao M."/>
            <person name="Duquette J."/>
            <person name="Hirsch C.N."/>
            <person name="Kimball J."/>
        </authorList>
    </citation>
    <scope>NUCLEOTIDE SEQUENCE</scope>
    <source>
        <tissue evidence="2">Fresh leaf tissue</tissue>
    </source>
</reference>